<comment type="cofactor">
    <cofactor evidence="1 10">
        <name>FAD</name>
        <dbReference type="ChEBI" id="CHEBI:57692"/>
    </cofactor>
</comment>
<dbReference type="PANTHER" id="PTHR11806:SF2">
    <property type="entry name" value="METHYLENETETRAHYDROFOLATE--TRNA-(URACIL-5-)-METHYLTRANSFERASE TRMFO"/>
    <property type="match status" value="1"/>
</dbReference>
<gene>
    <name evidence="12" type="primary">gid</name>
    <name evidence="10" type="synonym">trmFO</name>
    <name evidence="12" type="ORF">C095_07590</name>
</gene>
<keyword evidence="9 10" id="KW-0520">NAD</keyword>
<evidence type="ECO:0000256" key="6">
    <source>
        <dbReference type="ARBA" id="ARBA00022694"/>
    </source>
</evidence>
<keyword evidence="4 10" id="KW-0285">Flavoprotein</keyword>
<evidence type="ECO:0000256" key="9">
    <source>
        <dbReference type="ARBA" id="ARBA00023027"/>
    </source>
</evidence>
<dbReference type="GO" id="GO:0005829">
    <property type="term" value="C:cytosol"/>
    <property type="evidence" value="ECO:0007669"/>
    <property type="project" value="TreeGrafter"/>
</dbReference>
<organism evidence="12 13">
    <name type="scientific">Fusobacterium necrophorum subsp. funduliforme B35</name>
    <dbReference type="NCBI Taxonomy" id="1226633"/>
    <lineage>
        <taxon>Bacteria</taxon>
        <taxon>Fusobacteriati</taxon>
        <taxon>Fusobacteriota</taxon>
        <taxon>Fusobacteriia</taxon>
        <taxon>Fusobacteriales</taxon>
        <taxon>Fusobacteriaceae</taxon>
        <taxon>Fusobacterium</taxon>
    </lineage>
</organism>
<dbReference type="PRINTS" id="PR00411">
    <property type="entry name" value="PNDRDTASEI"/>
</dbReference>
<dbReference type="EMBL" id="AUZI01000019">
    <property type="protein sequence ID" value="KID48943.1"/>
    <property type="molecule type" value="Genomic_DNA"/>
</dbReference>
<name>A0A017H647_9FUSO</name>
<dbReference type="PATRIC" id="fig|1226633.4.peg.1528"/>
<comment type="caution">
    <text evidence="12">The sequence shown here is derived from an EMBL/GenBank/DDBJ whole genome shotgun (WGS) entry which is preliminary data.</text>
</comment>
<dbReference type="EC" id="2.1.1.74" evidence="10"/>
<dbReference type="GO" id="GO:0050660">
    <property type="term" value="F:flavin adenine dinucleotide binding"/>
    <property type="evidence" value="ECO:0007669"/>
    <property type="project" value="UniProtKB-UniRule"/>
</dbReference>
<dbReference type="InterPro" id="IPR040131">
    <property type="entry name" value="MnmG_N"/>
</dbReference>
<dbReference type="Pfam" id="PF01134">
    <property type="entry name" value="GIDA"/>
    <property type="match status" value="1"/>
</dbReference>
<keyword evidence="5 10" id="KW-0808">Transferase</keyword>
<dbReference type="FunFam" id="3.50.50.60:FF:000040">
    <property type="entry name" value="Methylenetetrahydrofolate--tRNA-(uracil-5-)-methyltransferase TrmFO"/>
    <property type="match status" value="1"/>
</dbReference>
<sequence>MKKEVIVVGAGLAGSEAAYQLAKRGISVQLYEMKGQKKTEAHHYDYFAELVCSNSLGGNHLGNASGLMKEELRFLDSLLIRVADETKVPAGQALAVDRHEFSEKVTEILRTMENITIVEEEFTKIPKDQYVLIASGPLTSELLFKELLDITGEDSLYFYDAAAPIVSLESIDMTSAYFQSRYGKGEGEYINCPMTKEEYEAFYTELIQAERAPLKKFEEEKLFDACMPVEKIAMSGEKSLLFGPLKPKGLTNPRTKRMDYAVVQLRQDDKEGKLYNMVGFQTNLKWGEQKRVFSMIPALKQADFLRYGVMHRNTFLNSTKLLKSDLALKSQENLYFAGQITGGEGYVAAISTGCIAAINIANKLQGKEAFILEDVTAIGALIRYITEEKKKFQPMGPNFGIIRSLEGKKIRDKRERYFEMSRLSIEYLKNKIKML</sequence>
<evidence type="ECO:0000256" key="5">
    <source>
        <dbReference type="ARBA" id="ARBA00022679"/>
    </source>
</evidence>
<comment type="subcellular location">
    <subcellularLocation>
        <location evidence="10">Cytoplasm</location>
    </subcellularLocation>
</comment>
<evidence type="ECO:0000256" key="7">
    <source>
        <dbReference type="ARBA" id="ARBA00022827"/>
    </source>
</evidence>
<dbReference type="RefSeq" id="WP_039122090.1">
    <property type="nucleotide sequence ID" value="NZ_AOJP01000007.1"/>
</dbReference>
<evidence type="ECO:0000256" key="2">
    <source>
        <dbReference type="ARBA" id="ARBA00022490"/>
    </source>
</evidence>
<dbReference type="InterPro" id="IPR004417">
    <property type="entry name" value="TrmFO"/>
</dbReference>
<evidence type="ECO:0000256" key="8">
    <source>
        <dbReference type="ARBA" id="ARBA00022857"/>
    </source>
</evidence>
<dbReference type="InterPro" id="IPR036188">
    <property type="entry name" value="FAD/NAD-bd_sf"/>
</dbReference>
<comment type="catalytic activity">
    <reaction evidence="10">
        <text>uridine(54) in tRNA + (6R)-5,10-methylene-5,6,7,8-tetrahydrofolate + NADPH + H(+) = 5-methyluridine(54) in tRNA + (6S)-5,6,7,8-tetrahydrofolate + NADP(+)</text>
        <dbReference type="Rhea" id="RHEA:62372"/>
        <dbReference type="Rhea" id="RHEA-COMP:10167"/>
        <dbReference type="Rhea" id="RHEA-COMP:10193"/>
        <dbReference type="ChEBI" id="CHEBI:15378"/>
        <dbReference type="ChEBI" id="CHEBI:15636"/>
        <dbReference type="ChEBI" id="CHEBI:57453"/>
        <dbReference type="ChEBI" id="CHEBI:57783"/>
        <dbReference type="ChEBI" id="CHEBI:58349"/>
        <dbReference type="ChEBI" id="CHEBI:65315"/>
        <dbReference type="ChEBI" id="CHEBI:74447"/>
        <dbReference type="EC" id="2.1.1.74"/>
    </reaction>
</comment>
<dbReference type="NCBIfam" id="TIGR00137">
    <property type="entry name" value="gid_trmFO"/>
    <property type="match status" value="1"/>
</dbReference>
<evidence type="ECO:0000313" key="12">
    <source>
        <dbReference type="EMBL" id="KID48943.1"/>
    </source>
</evidence>
<keyword evidence="2 10" id="KW-0963">Cytoplasm</keyword>
<evidence type="ECO:0000256" key="4">
    <source>
        <dbReference type="ARBA" id="ARBA00022630"/>
    </source>
</evidence>
<dbReference type="HAMAP" id="MF_01037">
    <property type="entry name" value="TrmFO"/>
    <property type="match status" value="1"/>
</dbReference>
<comment type="function">
    <text evidence="10">Catalyzes the folate-dependent formation of 5-methyl-uridine at position 54 (M-5-U54) in all tRNAs.</text>
</comment>
<dbReference type="NCBIfam" id="NF003739">
    <property type="entry name" value="PRK05335.1"/>
    <property type="match status" value="1"/>
</dbReference>
<evidence type="ECO:0000256" key="10">
    <source>
        <dbReference type="HAMAP-Rule" id="MF_01037"/>
    </source>
</evidence>
<proteinExistence type="inferred from homology"/>
<feature type="domain" description="MnmG N-terminal" evidence="11">
    <location>
        <begin position="4"/>
        <end position="368"/>
    </location>
</feature>
<feature type="binding site" evidence="10">
    <location>
        <begin position="9"/>
        <end position="14"/>
    </location>
    <ligand>
        <name>FAD</name>
        <dbReference type="ChEBI" id="CHEBI:57692"/>
    </ligand>
</feature>
<dbReference type="OrthoDB" id="9803114at2"/>
<dbReference type="InterPro" id="IPR002218">
    <property type="entry name" value="MnmG-rel"/>
</dbReference>
<comment type="catalytic activity">
    <reaction evidence="10">
        <text>uridine(54) in tRNA + (6R)-5,10-methylene-5,6,7,8-tetrahydrofolate + NADH + H(+) = 5-methyluridine(54) in tRNA + (6S)-5,6,7,8-tetrahydrofolate + NAD(+)</text>
        <dbReference type="Rhea" id="RHEA:16873"/>
        <dbReference type="Rhea" id="RHEA-COMP:10167"/>
        <dbReference type="Rhea" id="RHEA-COMP:10193"/>
        <dbReference type="ChEBI" id="CHEBI:15378"/>
        <dbReference type="ChEBI" id="CHEBI:15636"/>
        <dbReference type="ChEBI" id="CHEBI:57453"/>
        <dbReference type="ChEBI" id="CHEBI:57540"/>
        <dbReference type="ChEBI" id="CHEBI:57945"/>
        <dbReference type="ChEBI" id="CHEBI:65315"/>
        <dbReference type="ChEBI" id="CHEBI:74447"/>
        <dbReference type="EC" id="2.1.1.74"/>
    </reaction>
</comment>
<dbReference type="GO" id="GO:0047151">
    <property type="term" value="F:tRNA (uracil(54)-C5)-methyltransferase activity, 5,10-methylenetetrahydrofolate-dependent"/>
    <property type="evidence" value="ECO:0007669"/>
    <property type="project" value="UniProtKB-UniRule"/>
</dbReference>
<evidence type="ECO:0000256" key="3">
    <source>
        <dbReference type="ARBA" id="ARBA00022603"/>
    </source>
</evidence>
<dbReference type="Gene3D" id="3.50.50.60">
    <property type="entry name" value="FAD/NAD(P)-binding domain"/>
    <property type="match status" value="2"/>
</dbReference>
<evidence type="ECO:0000256" key="1">
    <source>
        <dbReference type="ARBA" id="ARBA00001974"/>
    </source>
</evidence>
<dbReference type="SUPFAM" id="SSF51905">
    <property type="entry name" value="FAD/NAD(P)-binding domain"/>
    <property type="match status" value="1"/>
</dbReference>
<evidence type="ECO:0000259" key="11">
    <source>
        <dbReference type="Pfam" id="PF01134"/>
    </source>
</evidence>
<dbReference type="PANTHER" id="PTHR11806">
    <property type="entry name" value="GLUCOSE INHIBITED DIVISION PROTEIN A"/>
    <property type="match status" value="1"/>
</dbReference>
<keyword evidence="3 10" id="KW-0489">Methyltransferase</keyword>
<dbReference type="Proteomes" id="UP000031184">
    <property type="component" value="Unassembled WGS sequence"/>
</dbReference>
<comment type="similarity">
    <text evidence="10">Belongs to the MnmG family. TrmFO subfamily.</text>
</comment>
<accession>A0A017H647</accession>
<reference evidence="12 13" key="1">
    <citation type="submission" date="2013-08" db="EMBL/GenBank/DDBJ databases">
        <title>An opportunistic ruminal bacterium that causes liver abscesses in cattle.</title>
        <authorList>
            <person name="Benahmed F.H."/>
            <person name="Rasmussen M."/>
            <person name="Harbottle H."/>
            <person name="Soppet D."/>
            <person name="Nagaraja T.G."/>
            <person name="Davidson M."/>
        </authorList>
    </citation>
    <scope>NUCLEOTIDE SEQUENCE [LARGE SCALE GENOMIC DNA]</scope>
    <source>
        <strain evidence="12 13">B35</strain>
    </source>
</reference>
<dbReference type="GO" id="GO:0030488">
    <property type="term" value="P:tRNA methylation"/>
    <property type="evidence" value="ECO:0007669"/>
    <property type="project" value="TreeGrafter"/>
</dbReference>
<dbReference type="AlphaFoldDB" id="A0A017H647"/>
<evidence type="ECO:0000313" key="13">
    <source>
        <dbReference type="Proteomes" id="UP000031184"/>
    </source>
</evidence>
<protein>
    <recommendedName>
        <fullName evidence="10">Methylenetetrahydrofolate--tRNA-(uracil-5-)-methyltransferase TrmFO</fullName>
        <ecNumber evidence="10">2.1.1.74</ecNumber>
    </recommendedName>
    <alternativeName>
        <fullName evidence="10">Folate-dependent tRNA (uracil-5-)-methyltransferase</fullName>
    </alternativeName>
    <alternativeName>
        <fullName evidence="10">Folate-dependent tRNA(M-5-U54)-methyltransferase</fullName>
    </alternativeName>
</protein>
<keyword evidence="7 10" id="KW-0274">FAD</keyword>
<keyword evidence="8 10" id="KW-0521">NADP</keyword>
<dbReference type="GO" id="GO:0002098">
    <property type="term" value="P:tRNA wobble uridine modification"/>
    <property type="evidence" value="ECO:0007669"/>
    <property type="project" value="TreeGrafter"/>
</dbReference>
<keyword evidence="6 10" id="KW-0819">tRNA processing</keyword>